<evidence type="ECO:0000313" key="3">
    <source>
        <dbReference type="EMBL" id="MET4634717.1"/>
    </source>
</evidence>
<keyword evidence="2" id="KW-0812">Transmembrane</keyword>
<organism evidence="3 4">
    <name type="scientific">Kaistia defluvii</name>
    <dbReference type="NCBI Taxonomy" id="410841"/>
    <lineage>
        <taxon>Bacteria</taxon>
        <taxon>Pseudomonadati</taxon>
        <taxon>Pseudomonadota</taxon>
        <taxon>Alphaproteobacteria</taxon>
        <taxon>Hyphomicrobiales</taxon>
        <taxon>Kaistiaceae</taxon>
        <taxon>Kaistia</taxon>
    </lineage>
</organism>
<sequence length="72" mass="7850">MQLRSPFDVLPSSHDWRGSDASSPRPGHRAAGRFRAVALARQHPEELGLALRLLAVMAFFGGMALLMFCLTG</sequence>
<feature type="region of interest" description="Disordered" evidence="1">
    <location>
        <begin position="1"/>
        <end position="29"/>
    </location>
</feature>
<comment type="caution">
    <text evidence="3">The sequence shown here is derived from an EMBL/GenBank/DDBJ whole genome shotgun (WGS) entry which is preliminary data.</text>
</comment>
<reference evidence="3 4" key="1">
    <citation type="submission" date="2024-06" db="EMBL/GenBank/DDBJ databases">
        <title>Sorghum-associated microbial communities from plants grown in Nebraska, USA.</title>
        <authorList>
            <person name="Schachtman D."/>
        </authorList>
    </citation>
    <scope>NUCLEOTIDE SEQUENCE [LARGE SCALE GENOMIC DNA]</scope>
    <source>
        <strain evidence="3 4">3207</strain>
    </source>
</reference>
<evidence type="ECO:0000256" key="1">
    <source>
        <dbReference type="SAM" id="MobiDB-lite"/>
    </source>
</evidence>
<keyword evidence="2" id="KW-1133">Transmembrane helix</keyword>
<accession>A0ABV2R0B6</accession>
<keyword evidence="2" id="KW-0472">Membrane</keyword>
<keyword evidence="4" id="KW-1185">Reference proteome</keyword>
<gene>
    <name evidence="3" type="ORF">ABIE08_002663</name>
</gene>
<dbReference type="RefSeq" id="WP_354551744.1">
    <property type="nucleotide sequence ID" value="NZ_JBEPSM010000002.1"/>
</dbReference>
<dbReference type="EMBL" id="JBEPSM010000002">
    <property type="protein sequence ID" value="MET4634717.1"/>
    <property type="molecule type" value="Genomic_DNA"/>
</dbReference>
<dbReference type="Proteomes" id="UP001549321">
    <property type="component" value="Unassembled WGS sequence"/>
</dbReference>
<evidence type="ECO:0000256" key="2">
    <source>
        <dbReference type="SAM" id="Phobius"/>
    </source>
</evidence>
<proteinExistence type="predicted"/>
<protein>
    <submittedName>
        <fullName evidence="3">Uncharacterized protein</fullName>
    </submittedName>
</protein>
<evidence type="ECO:0000313" key="4">
    <source>
        <dbReference type="Proteomes" id="UP001549321"/>
    </source>
</evidence>
<feature type="transmembrane region" description="Helical" evidence="2">
    <location>
        <begin position="49"/>
        <end position="70"/>
    </location>
</feature>
<name>A0ABV2R0B6_9HYPH</name>